<feature type="domain" description="BTBD10/KCTD20 BTB/POZ" evidence="4">
    <location>
        <begin position="141"/>
        <end position="203"/>
    </location>
</feature>
<organism evidence="7">
    <name type="scientific">Soboliphyme baturini</name>
    <dbReference type="NCBI Taxonomy" id="241478"/>
    <lineage>
        <taxon>Eukaryota</taxon>
        <taxon>Metazoa</taxon>
        <taxon>Ecdysozoa</taxon>
        <taxon>Nematoda</taxon>
        <taxon>Enoplea</taxon>
        <taxon>Dorylaimia</taxon>
        <taxon>Dioctophymatida</taxon>
        <taxon>Dioctophymatoidea</taxon>
        <taxon>Soboliphymatidae</taxon>
        <taxon>Soboliphyme</taxon>
    </lineage>
</organism>
<evidence type="ECO:0000256" key="3">
    <source>
        <dbReference type="SAM" id="MobiDB-lite"/>
    </source>
</evidence>
<evidence type="ECO:0000259" key="4">
    <source>
        <dbReference type="Pfam" id="PF16017"/>
    </source>
</evidence>
<keyword evidence="6" id="KW-1185">Reference proteome</keyword>
<dbReference type="OrthoDB" id="10034757at2759"/>
<dbReference type="PANTHER" id="PTHR21637">
    <property type="entry name" value="BTB/POZ DOMAIN-CONTAINING PROTEIN 10-RELATED"/>
    <property type="match status" value="1"/>
</dbReference>
<reference evidence="5 6" key="2">
    <citation type="submission" date="2018-11" db="EMBL/GenBank/DDBJ databases">
        <authorList>
            <consortium name="Pathogen Informatics"/>
        </authorList>
    </citation>
    <scope>NUCLEOTIDE SEQUENCE [LARGE SCALE GENOMIC DNA]</scope>
</reference>
<dbReference type="GO" id="GO:0042327">
    <property type="term" value="P:positive regulation of phosphorylation"/>
    <property type="evidence" value="ECO:0007669"/>
    <property type="project" value="TreeGrafter"/>
</dbReference>
<evidence type="ECO:0000313" key="5">
    <source>
        <dbReference type="EMBL" id="VDO94857.1"/>
    </source>
</evidence>
<dbReference type="GO" id="GO:0005737">
    <property type="term" value="C:cytoplasm"/>
    <property type="evidence" value="ECO:0007669"/>
    <property type="project" value="UniProtKB-SubCell"/>
</dbReference>
<evidence type="ECO:0000313" key="7">
    <source>
        <dbReference type="WBParaSite" id="SBAD_0000167201-mRNA-1"/>
    </source>
</evidence>
<dbReference type="Pfam" id="PF16017">
    <property type="entry name" value="BTB_3"/>
    <property type="match status" value="1"/>
</dbReference>
<name>A0A183IDA7_9BILA</name>
<dbReference type="WBParaSite" id="SBAD_0000167201-mRNA-1">
    <property type="protein sequence ID" value="SBAD_0000167201-mRNA-1"/>
    <property type="gene ID" value="SBAD_0000167201"/>
</dbReference>
<dbReference type="Gene3D" id="3.30.710.10">
    <property type="entry name" value="Potassium Channel Kv1.1, Chain A"/>
    <property type="match status" value="1"/>
</dbReference>
<keyword evidence="2" id="KW-0963">Cytoplasm</keyword>
<sequence length="207" mass="22623">MAFTDRIGKEKSRQGQCISDSETDQDHQRRPGCLKPCNSKSAWKPKPCLQLNSGGSSSSASSVDLPSTCTFGDSSNTPVLPSALKHPKDETKSSHVMADGRMSRLNRRHSDCGGKRLCYESATDVCTNATVEVHGCNSGEKIILVVDETRFIVDDSVLKSKLNTMLGRMFGSSRDHNLVHPNERGEYVVAEGITASCFRAILELNLF</sequence>
<comment type="subcellular location">
    <subcellularLocation>
        <location evidence="1">Cytoplasm</location>
    </subcellularLocation>
</comment>
<evidence type="ECO:0000256" key="2">
    <source>
        <dbReference type="ARBA" id="ARBA00022490"/>
    </source>
</evidence>
<dbReference type="AlphaFoldDB" id="A0A183IDA7"/>
<dbReference type="PANTHER" id="PTHR21637:SF0">
    <property type="entry name" value="AT10158P"/>
    <property type="match status" value="1"/>
</dbReference>
<dbReference type="InterPro" id="IPR011333">
    <property type="entry name" value="SKP1/BTB/POZ_sf"/>
</dbReference>
<feature type="region of interest" description="Disordered" evidence="3">
    <location>
        <begin position="1"/>
        <end position="45"/>
    </location>
</feature>
<accession>A0A183IDA7</accession>
<dbReference type="InterPro" id="IPR039886">
    <property type="entry name" value="BTBD10/KCTD20"/>
</dbReference>
<dbReference type="InterPro" id="IPR039885">
    <property type="entry name" value="BTBD10/KCTD20_BTB/POZ"/>
</dbReference>
<evidence type="ECO:0000256" key="1">
    <source>
        <dbReference type="ARBA" id="ARBA00004496"/>
    </source>
</evidence>
<evidence type="ECO:0000313" key="6">
    <source>
        <dbReference type="Proteomes" id="UP000270296"/>
    </source>
</evidence>
<gene>
    <name evidence="5" type="ORF">SBAD_LOCUS1601</name>
</gene>
<reference evidence="7" key="1">
    <citation type="submission" date="2016-06" db="UniProtKB">
        <authorList>
            <consortium name="WormBaseParasite"/>
        </authorList>
    </citation>
    <scope>IDENTIFICATION</scope>
</reference>
<dbReference type="EMBL" id="UZAM01006882">
    <property type="protein sequence ID" value="VDO94857.1"/>
    <property type="molecule type" value="Genomic_DNA"/>
</dbReference>
<protein>
    <submittedName>
        <fullName evidence="7">BTB_3 domain-containing protein</fullName>
    </submittedName>
</protein>
<proteinExistence type="predicted"/>
<dbReference type="Proteomes" id="UP000270296">
    <property type="component" value="Unassembled WGS sequence"/>
</dbReference>
<feature type="compositionally biased region" description="Basic and acidic residues" evidence="3">
    <location>
        <begin position="1"/>
        <end position="13"/>
    </location>
</feature>